<dbReference type="Pfam" id="PF26420">
    <property type="entry name" value="Halo_prof"/>
    <property type="match status" value="2"/>
</dbReference>
<dbReference type="AlphaFoldDB" id="A0ABD5R260"/>
<protein>
    <recommendedName>
        <fullName evidence="1">Profilin fold domain-containing protein</fullName>
    </recommendedName>
</protein>
<evidence type="ECO:0000259" key="1">
    <source>
        <dbReference type="Pfam" id="PF26420"/>
    </source>
</evidence>
<reference evidence="2 3" key="1">
    <citation type="journal article" date="2019" name="Int. J. Syst. Evol. Microbiol.">
        <title>The Global Catalogue of Microorganisms (GCM) 10K type strain sequencing project: providing services to taxonomists for standard genome sequencing and annotation.</title>
        <authorList>
            <consortium name="The Broad Institute Genomics Platform"/>
            <consortium name="The Broad Institute Genome Sequencing Center for Infectious Disease"/>
            <person name="Wu L."/>
            <person name="Ma J."/>
        </authorList>
    </citation>
    <scope>NUCLEOTIDE SEQUENCE [LARGE SCALE GENOMIC DNA]</scope>
    <source>
        <strain evidence="2 3">CGMCC 1.12124</strain>
    </source>
</reference>
<organism evidence="2 3">
    <name type="scientific">Halorubrum rubrum</name>
    <dbReference type="NCBI Taxonomy" id="1126240"/>
    <lineage>
        <taxon>Archaea</taxon>
        <taxon>Methanobacteriati</taxon>
        <taxon>Methanobacteriota</taxon>
        <taxon>Stenosarchaea group</taxon>
        <taxon>Halobacteria</taxon>
        <taxon>Halobacteriales</taxon>
        <taxon>Haloferacaceae</taxon>
        <taxon>Halorubrum</taxon>
    </lineage>
</organism>
<keyword evidence="3" id="KW-1185">Reference proteome</keyword>
<evidence type="ECO:0000313" key="3">
    <source>
        <dbReference type="Proteomes" id="UP001596118"/>
    </source>
</evidence>
<sequence length="247" mass="26605">MSSPSETAGLGIDLDVRDAEAVADRRDELVAAVRDHAGGIAYRLAKLQGGDYGRTTLETDAGEWTVKHEAGELEFLLFSPKRGSDTYVVSTKQPPDPSGLSTALEDYPDMVAAWNAYVDSLSGVLDGVSAEFPEPASTDGVVAERDRVLDSVRETCGVIAGEVYRYEGDEYGTFTARVGGDRWELKWEEGSVSYLRVGGSGGLYLLSQYEAPSAADVREYAEPFAGFVEAYNEFVEGLESDLATVSV</sequence>
<evidence type="ECO:0000313" key="2">
    <source>
        <dbReference type="EMBL" id="MFC5278994.1"/>
    </source>
</evidence>
<proteinExistence type="predicted"/>
<dbReference type="EMBL" id="JBHSKY010000008">
    <property type="protein sequence ID" value="MFC5278994.1"/>
    <property type="molecule type" value="Genomic_DNA"/>
</dbReference>
<accession>A0ABD5R260</accession>
<feature type="domain" description="Profilin fold" evidence="1">
    <location>
        <begin position="141"/>
        <end position="233"/>
    </location>
</feature>
<comment type="caution">
    <text evidence="2">The sequence shown here is derived from an EMBL/GenBank/DDBJ whole genome shotgun (WGS) entry which is preliminary data.</text>
</comment>
<dbReference type="InterPro" id="IPR058872">
    <property type="entry name" value="Halo_prof"/>
</dbReference>
<feature type="domain" description="Profilin fold" evidence="1">
    <location>
        <begin position="22"/>
        <end position="115"/>
    </location>
</feature>
<gene>
    <name evidence="2" type="ORF">ACFPM1_09535</name>
</gene>
<dbReference type="RefSeq" id="WP_256411678.1">
    <property type="nucleotide sequence ID" value="NZ_JANHDM010000005.1"/>
</dbReference>
<name>A0ABD5R260_9EURY</name>
<dbReference type="Proteomes" id="UP001596118">
    <property type="component" value="Unassembled WGS sequence"/>
</dbReference>